<dbReference type="OrthoDB" id="159449at2759"/>
<dbReference type="SMART" id="SM00164">
    <property type="entry name" value="TBC"/>
    <property type="match status" value="1"/>
</dbReference>
<dbReference type="STRING" id="65357.A0A024G2Z0"/>
<evidence type="ECO:0000259" key="1">
    <source>
        <dbReference type="PROSITE" id="PS50086"/>
    </source>
</evidence>
<dbReference type="SUPFAM" id="SSF47923">
    <property type="entry name" value="Ypt/Rab-GAP domain of gyp1p"/>
    <property type="match status" value="2"/>
</dbReference>
<dbReference type="PROSITE" id="PS50086">
    <property type="entry name" value="TBC_RABGAP"/>
    <property type="match status" value="1"/>
</dbReference>
<dbReference type="PANTHER" id="PTHR47219:SF9">
    <property type="entry name" value="GTPASE ACTIVATING PROTEIN AND CENTROSOME-ASSOCIATED, ISOFORM B"/>
    <property type="match status" value="1"/>
</dbReference>
<dbReference type="InParanoid" id="A0A024G2Z0"/>
<dbReference type="Gene3D" id="1.10.8.270">
    <property type="entry name" value="putative rabgap domain of human tbc1 domain family member 14 like domains"/>
    <property type="match status" value="1"/>
</dbReference>
<dbReference type="Pfam" id="PF00566">
    <property type="entry name" value="RabGAP-TBC"/>
    <property type="match status" value="1"/>
</dbReference>
<dbReference type="InterPro" id="IPR000195">
    <property type="entry name" value="Rab-GAP-TBC_dom"/>
</dbReference>
<dbReference type="InterPro" id="IPR035969">
    <property type="entry name" value="Rab-GAP_TBC_sf"/>
</dbReference>
<gene>
    <name evidence="2" type="ORF">BN9_016660</name>
</gene>
<sequence length="623" mass="71856">MIFIVYYYAPKTTFSMFKVVRAFGCDQFTLIHVKPNLFPSQTFCIHWILGIASPEETTTLQSTGIEGEIARDIVRTFPTKPFFESKEGQRKLRNVLKAILSFRPKVGYCQRLPFPGTEFYLKMCKGMNYVAAIFLLFQHVDHPLCDNASELTPEKAQIQIEGQIISDQEYVFWILIALIDKYDYSEIWKDKMPGLSKCIYSYCKLIEKYHPDLKKHLCGINLHPSLLVVQWFVTLFSKALSLESLSRLWDLIFLEGWKMLYRIALAITAKLRPQLLKLDMEGCSKFLQTNATLLLEETSSQELIDLALSFKVTTSMLAELEQERHFRYLHIWQNQQKQRKALSAQDEFLFPTFSPTSFNDDTITSADMIVCELRRLDHITEQDSLIFRSKIEAAEKSIAAASSALYKITMDLMEVQFSLEEKEQSKALSIAQFESFLTYSVTDACSIRPTSAQPIDRFGNAFHKSFIGQSISSTLSVSRVEIASSSFISSLTKRIQATASSLWQFNATSHSTASPSADSAHILEQNHGENEVEMKLEYLKILVPHLAADLIVLRRRIHQTTYEIHNLKEVYRVLMQKYQHAIVELEEQQYYKKCLSKQLFQCISEHDVRQYDKWSSMIASNER</sequence>
<dbReference type="GO" id="GO:0031267">
    <property type="term" value="F:small GTPase binding"/>
    <property type="evidence" value="ECO:0007669"/>
    <property type="project" value="TreeGrafter"/>
</dbReference>
<dbReference type="GO" id="GO:0005096">
    <property type="term" value="F:GTPase activator activity"/>
    <property type="evidence" value="ECO:0007669"/>
    <property type="project" value="TreeGrafter"/>
</dbReference>
<dbReference type="Proteomes" id="UP000053237">
    <property type="component" value="Unassembled WGS sequence"/>
</dbReference>
<proteinExistence type="predicted"/>
<feature type="domain" description="Rab-GAP TBC" evidence="1">
    <location>
        <begin position="37"/>
        <end position="256"/>
    </location>
</feature>
<dbReference type="InterPro" id="IPR050302">
    <property type="entry name" value="Rab_GAP_TBC_domain"/>
</dbReference>
<reference evidence="2 3" key="1">
    <citation type="submission" date="2012-05" db="EMBL/GenBank/DDBJ databases">
        <title>Recombination and specialization in a pathogen metapopulation.</title>
        <authorList>
            <person name="Gardiner A."/>
            <person name="Kemen E."/>
            <person name="Schultz-Larsen T."/>
            <person name="MacLean D."/>
            <person name="Van Oosterhout C."/>
            <person name="Jones J.D.G."/>
        </authorList>
    </citation>
    <scope>NUCLEOTIDE SEQUENCE [LARGE SCALE GENOMIC DNA]</scope>
    <source>
        <strain evidence="2 3">Ac Nc2</strain>
    </source>
</reference>
<accession>A0A024G2Z0</accession>
<evidence type="ECO:0000313" key="2">
    <source>
        <dbReference type="EMBL" id="CCI40882.1"/>
    </source>
</evidence>
<dbReference type="AlphaFoldDB" id="A0A024G2Z0"/>
<protein>
    <recommendedName>
        <fullName evidence="1">Rab-GAP TBC domain-containing protein</fullName>
    </recommendedName>
</protein>
<keyword evidence="3" id="KW-1185">Reference proteome</keyword>
<name>A0A024G2Z0_9STRA</name>
<comment type="caution">
    <text evidence="2">The sequence shown here is derived from an EMBL/GenBank/DDBJ whole genome shotgun (WGS) entry which is preliminary data.</text>
</comment>
<dbReference type="PANTHER" id="PTHR47219">
    <property type="entry name" value="RAB GTPASE-ACTIVATING PROTEIN 1-LIKE"/>
    <property type="match status" value="1"/>
</dbReference>
<dbReference type="EMBL" id="CAIX01000012">
    <property type="protein sequence ID" value="CCI40882.1"/>
    <property type="molecule type" value="Genomic_DNA"/>
</dbReference>
<organism evidence="2 3">
    <name type="scientific">Albugo candida</name>
    <dbReference type="NCBI Taxonomy" id="65357"/>
    <lineage>
        <taxon>Eukaryota</taxon>
        <taxon>Sar</taxon>
        <taxon>Stramenopiles</taxon>
        <taxon>Oomycota</taxon>
        <taxon>Peronosporomycetes</taxon>
        <taxon>Albuginales</taxon>
        <taxon>Albuginaceae</taxon>
        <taxon>Albugo</taxon>
    </lineage>
</organism>
<dbReference type="Gene3D" id="1.10.472.80">
    <property type="entry name" value="Ypt/Rab-GAP domain of gyp1p, domain 3"/>
    <property type="match status" value="1"/>
</dbReference>
<evidence type="ECO:0000313" key="3">
    <source>
        <dbReference type="Proteomes" id="UP000053237"/>
    </source>
</evidence>